<keyword evidence="3" id="KW-0732">Signal</keyword>
<dbReference type="AlphaFoldDB" id="A0A9D1CX89"/>
<name>A0A9D1CX89_9FIRM</name>
<sequence length="219" mass="23965">MKKHTILSIIRRIALLTTMTALCVGMPAHAIVPSEADEDTEPAEIIEVSPTPTPTPDILYEPLPEGTSQPFSIAGNGEVLDDIEDGDKEFYTITTQNNNQFFIVVDKARASENVYMLARVDETDIAGFIEGYTQPTATPAPQVVIQQPTPEPTPQVIVTEPEEETGGNTGSYALIGVAALVFIAGAYYFKVYKPRHEEGEYDDEGMEFDDSEDETDDGE</sequence>
<keyword evidence="2" id="KW-0812">Transmembrane</keyword>
<dbReference type="Proteomes" id="UP000824260">
    <property type="component" value="Unassembled WGS sequence"/>
</dbReference>
<keyword evidence="2" id="KW-0472">Membrane</keyword>
<feature type="signal peptide" evidence="3">
    <location>
        <begin position="1"/>
        <end position="30"/>
    </location>
</feature>
<feature type="domain" description="Mobile element protein CD1107-like" evidence="4">
    <location>
        <begin position="70"/>
        <end position="134"/>
    </location>
</feature>
<dbReference type="InterPro" id="IPR025376">
    <property type="entry name" value="CD1107-like_dom"/>
</dbReference>
<feature type="compositionally biased region" description="Acidic residues" evidence="1">
    <location>
        <begin position="199"/>
        <end position="219"/>
    </location>
</feature>
<evidence type="ECO:0000313" key="5">
    <source>
        <dbReference type="EMBL" id="HIQ83074.1"/>
    </source>
</evidence>
<accession>A0A9D1CX89</accession>
<reference evidence="5" key="1">
    <citation type="submission" date="2020-10" db="EMBL/GenBank/DDBJ databases">
        <authorList>
            <person name="Gilroy R."/>
        </authorList>
    </citation>
    <scope>NUCLEOTIDE SEQUENCE</scope>
    <source>
        <strain evidence="5">ChiSjej6B24-2974</strain>
    </source>
</reference>
<feature type="chain" id="PRO_5038701240" evidence="3">
    <location>
        <begin position="31"/>
        <end position="219"/>
    </location>
</feature>
<keyword evidence="2" id="KW-1133">Transmembrane helix</keyword>
<organism evidence="5 6">
    <name type="scientific">Candidatus Pullichristensenella stercorigallinarum</name>
    <dbReference type="NCBI Taxonomy" id="2840909"/>
    <lineage>
        <taxon>Bacteria</taxon>
        <taxon>Bacillati</taxon>
        <taxon>Bacillota</taxon>
        <taxon>Clostridia</taxon>
        <taxon>Candidatus Pullichristensenella</taxon>
    </lineage>
</organism>
<feature type="region of interest" description="Disordered" evidence="1">
    <location>
        <begin position="198"/>
        <end position="219"/>
    </location>
</feature>
<evidence type="ECO:0000256" key="2">
    <source>
        <dbReference type="SAM" id="Phobius"/>
    </source>
</evidence>
<evidence type="ECO:0000313" key="6">
    <source>
        <dbReference type="Proteomes" id="UP000824260"/>
    </source>
</evidence>
<feature type="transmembrane region" description="Helical" evidence="2">
    <location>
        <begin position="170"/>
        <end position="189"/>
    </location>
</feature>
<proteinExistence type="predicted"/>
<dbReference type="EMBL" id="DVFZ01000084">
    <property type="protein sequence ID" value="HIQ83074.1"/>
    <property type="molecule type" value="Genomic_DNA"/>
</dbReference>
<dbReference type="Pfam" id="PF14283">
    <property type="entry name" value="CD1107-like"/>
    <property type="match status" value="1"/>
</dbReference>
<evidence type="ECO:0000256" key="3">
    <source>
        <dbReference type="SAM" id="SignalP"/>
    </source>
</evidence>
<gene>
    <name evidence="5" type="ORF">IAA52_08225</name>
</gene>
<comment type="caution">
    <text evidence="5">The sequence shown here is derived from an EMBL/GenBank/DDBJ whole genome shotgun (WGS) entry which is preliminary data.</text>
</comment>
<evidence type="ECO:0000256" key="1">
    <source>
        <dbReference type="SAM" id="MobiDB-lite"/>
    </source>
</evidence>
<protein>
    <submittedName>
        <fullName evidence="5">DUF4366 domain-containing protein</fullName>
    </submittedName>
</protein>
<evidence type="ECO:0000259" key="4">
    <source>
        <dbReference type="Pfam" id="PF14283"/>
    </source>
</evidence>
<reference evidence="5" key="2">
    <citation type="journal article" date="2021" name="PeerJ">
        <title>Extensive microbial diversity within the chicken gut microbiome revealed by metagenomics and culture.</title>
        <authorList>
            <person name="Gilroy R."/>
            <person name="Ravi A."/>
            <person name="Getino M."/>
            <person name="Pursley I."/>
            <person name="Horton D.L."/>
            <person name="Alikhan N.F."/>
            <person name="Baker D."/>
            <person name="Gharbi K."/>
            <person name="Hall N."/>
            <person name="Watson M."/>
            <person name="Adriaenssens E.M."/>
            <person name="Foster-Nyarko E."/>
            <person name="Jarju S."/>
            <person name="Secka A."/>
            <person name="Antonio M."/>
            <person name="Oren A."/>
            <person name="Chaudhuri R.R."/>
            <person name="La Ragione R."/>
            <person name="Hildebrand F."/>
            <person name="Pallen M.J."/>
        </authorList>
    </citation>
    <scope>NUCLEOTIDE SEQUENCE</scope>
    <source>
        <strain evidence="5">ChiSjej6B24-2974</strain>
    </source>
</reference>